<organism evidence="1 2">
    <name type="scientific">Clostridium tagluense</name>
    <dbReference type="NCBI Taxonomy" id="360422"/>
    <lineage>
        <taxon>Bacteria</taxon>
        <taxon>Bacillati</taxon>
        <taxon>Bacillota</taxon>
        <taxon>Clostridia</taxon>
        <taxon>Eubacteriales</taxon>
        <taxon>Clostridiaceae</taxon>
        <taxon>Clostridium</taxon>
    </lineage>
</organism>
<name>A0A401UM26_9CLOT</name>
<evidence type="ECO:0000313" key="2">
    <source>
        <dbReference type="Proteomes" id="UP000287872"/>
    </source>
</evidence>
<comment type="caution">
    <text evidence="1">The sequence shown here is derived from an EMBL/GenBank/DDBJ whole genome shotgun (WGS) entry which is preliminary data.</text>
</comment>
<dbReference type="Pfam" id="PF20765">
    <property type="entry name" value="Phage_tail_terminator_8"/>
    <property type="match status" value="1"/>
</dbReference>
<dbReference type="EMBL" id="BHYK01000011">
    <property type="protein sequence ID" value="GCD10590.1"/>
    <property type="molecule type" value="Genomic_DNA"/>
</dbReference>
<reference evidence="1 2" key="1">
    <citation type="submission" date="2018-11" db="EMBL/GenBank/DDBJ databases">
        <title>Genome sequencing and assembly of Clostridium tagluense strain A121.</title>
        <authorList>
            <person name="Murakami T."/>
            <person name="Segawa T."/>
            <person name="Shcherbakova V.A."/>
            <person name="Mori H."/>
            <person name="Yoshimura Y."/>
        </authorList>
    </citation>
    <scope>NUCLEOTIDE SEQUENCE [LARGE SCALE GENOMIC DNA]</scope>
    <source>
        <strain evidence="1 2">A121</strain>
    </source>
</reference>
<proteinExistence type="predicted"/>
<evidence type="ECO:0000313" key="1">
    <source>
        <dbReference type="EMBL" id="GCD10590.1"/>
    </source>
</evidence>
<evidence type="ECO:0008006" key="3">
    <source>
        <dbReference type="Google" id="ProtNLM"/>
    </source>
</evidence>
<dbReference type="Proteomes" id="UP000287872">
    <property type="component" value="Unassembled WGS sequence"/>
</dbReference>
<protein>
    <recommendedName>
        <fullName evidence="3">Phage protein</fullName>
    </recommendedName>
</protein>
<accession>A0A401UM26</accession>
<keyword evidence="2" id="KW-1185">Reference proteome</keyword>
<dbReference type="InterPro" id="IPR049254">
    <property type="entry name" value="Phage_tail_terminator"/>
</dbReference>
<gene>
    <name evidence="1" type="ORF">Ctaglu_22130</name>
</gene>
<dbReference type="AlphaFoldDB" id="A0A401UM26"/>
<sequence>MVINIVKYTDIITAINKKLLGKFPSIKLMSESDITEKIVRPSFFVSLDNLKSNKFCDSALDKKITIRIYYYPKDDKKNKIENLNMIDSLNEIFVEDNIIKINEDFNIEIFDEVEIDIVDKVVHFYFNIFTSENIVVNEGDIEMMEELEFKTNIK</sequence>